<keyword evidence="3" id="KW-1185">Reference proteome</keyword>
<evidence type="ECO:0008006" key="4">
    <source>
        <dbReference type="Google" id="ProtNLM"/>
    </source>
</evidence>
<evidence type="ECO:0000313" key="3">
    <source>
        <dbReference type="Proteomes" id="UP000094165"/>
    </source>
</evidence>
<dbReference type="AlphaFoldDB" id="A0A1E5D354"/>
<reference evidence="2 3" key="1">
    <citation type="journal article" date="2012" name="Science">
        <title>Ecological populations of bacteria act as socially cohesive units of antibiotic production and resistance.</title>
        <authorList>
            <person name="Cordero O.X."/>
            <person name="Wildschutte H."/>
            <person name="Kirkup B."/>
            <person name="Proehl S."/>
            <person name="Ngo L."/>
            <person name="Hussain F."/>
            <person name="Le Roux F."/>
            <person name="Mincer T."/>
            <person name="Polz M.F."/>
        </authorList>
    </citation>
    <scope>NUCLEOTIDE SEQUENCE [LARGE SCALE GENOMIC DNA]</scope>
    <source>
        <strain evidence="2 3">FF-238</strain>
    </source>
</reference>
<dbReference type="Proteomes" id="UP000094165">
    <property type="component" value="Unassembled WGS sequence"/>
</dbReference>
<feature type="signal peptide" evidence="1">
    <location>
        <begin position="1"/>
        <end position="18"/>
    </location>
</feature>
<dbReference type="RefSeq" id="WP_017054389.1">
    <property type="nucleotide sequence ID" value="NZ_AJYW02000064.1"/>
</dbReference>
<name>A0A1E5D354_9VIBR</name>
<evidence type="ECO:0000313" key="2">
    <source>
        <dbReference type="EMBL" id="OEE77967.1"/>
    </source>
</evidence>
<feature type="chain" id="PRO_5009173545" description="DUF4019 domain-containing protein" evidence="1">
    <location>
        <begin position="19"/>
        <end position="130"/>
    </location>
</feature>
<gene>
    <name evidence="2" type="ORF">A130_13970</name>
</gene>
<dbReference type="Pfam" id="PF13211">
    <property type="entry name" value="DUF4019"/>
    <property type="match status" value="1"/>
</dbReference>
<protein>
    <recommendedName>
        <fullName evidence="4">DUF4019 domain-containing protein</fullName>
    </recommendedName>
</protein>
<dbReference type="EMBL" id="AJYW02000064">
    <property type="protein sequence ID" value="OEE77967.1"/>
    <property type="molecule type" value="Genomic_DNA"/>
</dbReference>
<keyword evidence="1" id="KW-0732">Signal</keyword>
<accession>A0A1E5D354</accession>
<comment type="caution">
    <text evidence="2">The sequence shown here is derived from an EMBL/GenBank/DDBJ whole genome shotgun (WGS) entry which is preliminary data.</text>
</comment>
<sequence>MFKKYILMLVLLPTMLFAQTKSAELGALDWLSLIDSQNYEESWNRSGELFRSQISKDDWVAAVGAARESVGNLQSRQLLETKKLNNLPNMPGGEYIVIQYQSVFSGQQVTETLTLTKTMKEWRVIGYFIN</sequence>
<organism evidence="2 3">
    <name type="scientific">Vibrio genomosp. F6 str. FF-238</name>
    <dbReference type="NCBI Taxonomy" id="1191298"/>
    <lineage>
        <taxon>Bacteria</taxon>
        <taxon>Pseudomonadati</taxon>
        <taxon>Pseudomonadota</taxon>
        <taxon>Gammaproteobacteria</taxon>
        <taxon>Vibrionales</taxon>
        <taxon>Vibrionaceae</taxon>
        <taxon>Vibrio</taxon>
    </lineage>
</organism>
<dbReference type="InterPro" id="IPR025091">
    <property type="entry name" value="DUF4019"/>
</dbReference>
<proteinExistence type="predicted"/>
<evidence type="ECO:0000256" key="1">
    <source>
        <dbReference type="SAM" id="SignalP"/>
    </source>
</evidence>